<proteinExistence type="predicted"/>
<dbReference type="RefSeq" id="XP_066649729.1">
    <property type="nucleotide sequence ID" value="XM_066794351.1"/>
</dbReference>
<dbReference type="EMBL" id="JBBPEH010000019">
    <property type="protein sequence ID" value="KAK7529105.1"/>
    <property type="molecule type" value="Genomic_DNA"/>
</dbReference>
<comment type="caution">
    <text evidence="2">The sequence shown here is derived from an EMBL/GenBank/DDBJ whole genome shotgun (WGS) entry which is preliminary data.</text>
</comment>
<organism evidence="2 3">
    <name type="scientific">Phyllosticta citribraziliensis</name>
    <dbReference type="NCBI Taxonomy" id="989973"/>
    <lineage>
        <taxon>Eukaryota</taxon>
        <taxon>Fungi</taxon>
        <taxon>Dikarya</taxon>
        <taxon>Ascomycota</taxon>
        <taxon>Pezizomycotina</taxon>
        <taxon>Dothideomycetes</taxon>
        <taxon>Dothideomycetes incertae sedis</taxon>
        <taxon>Botryosphaeriales</taxon>
        <taxon>Phyllostictaceae</taxon>
        <taxon>Phyllosticta</taxon>
    </lineage>
</organism>
<evidence type="ECO:0000313" key="2">
    <source>
        <dbReference type="EMBL" id="KAK7529105.1"/>
    </source>
</evidence>
<name>A0ABR1L1H7_9PEZI</name>
<protein>
    <recommendedName>
        <fullName evidence="4">F-box domain-containing protein</fullName>
    </recommendedName>
</protein>
<gene>
    <name evidence="2" type="ORF">J3D65DRAFT_191917</name>
</gene>
<keyword evidence="3" id="KW-1185">Reference proteome</keyword>
<feature type="compositionally biased region" description="Low complexity" evidence="1">
    <location>
        <begin position="28"/>
        <end position="38"/>
    </location>
</feature>
<reference evidence="2 3" key="1">
    <citation type="submission" date="2024-04" db="EMBL/GenBank/DDBJ databases">
        <title>Phyllosticta paracitricarpa is synonymous to the EU quarantine fungus P. citricarpa based on phylogenomic analyses.</title>
        <authorList>
            <consortium name="Lawrence Berkeley National Laboratory"/>
            <person name="Van ingen-buijs V.A."/>
            <person name="Van westerhoven A.C."/>
            <person name="Haridas S."/>
            <person name="Skiadas P."/>
            <person name="Martin F."/>
            <person name="Groenewald J.Z."/>
            <person name="Crous P.W."/>
            <person name="Seidl M.F."/>
        </authorList>
    </citation>
    <scope>NUCLEOTIDE SEQUENCE [LARGE SCALE GENOMIC DNA]</scope>
    <source>
        <strain evidence="2 3">CPC 17464</strain>
    </source>
</reference>
<evidence type="ECO:0008006" key="4">
    <source>
        <dbReference type="Google" id="ProtNLM"/>
    </source>
</evidence>
<dbReference type="Proteomes" id="UP001360953">
    <property type="component" value="Unassembled WGS sequence"/>
</dbReference>
<feature type="compositionally biased region" description="Basic residues" evidence="1">
    <location>
        <begin position="1"/>
        <end position="11"/>
    </location>
</feature>
<evidence type="ECO:0000256" key="1">
    <source>
        <dbReference type="SAM" id="MobiDB-lite"/>
    </source>
</evidence>
<accession>A0ABR1L1H7</accession>
<dbReference type="GeneID" id="92027257"/>
<sequence length="162" mass="17565">MARGKRSRKRAKPADGVKNSKANITSTPPHNNANANPNGLIGALPGELQNLIISHLTTCSRMHLGATNHYYQHIISVSQKDRVALLLSVERGNMYGCTLCVRLLPLEGFGCAQTFKKRDHGGAEAARRFCIRCGVARRIYTGGNSVRAYFVDGVVIGKFVAG</sequence>
<feature type="region of interest" description="Disordered" evidence="1">
    <location>
        <begin position="1"/>
        <end position="38"/>
    </location>
</feature>
<evidence type="ECO:0000313" key="3">
    <source>
        <dbReference type="Proteomes" id="UP001360953"/>
    </source>
</evidence>